<dbReference type="KEGG" id="aagg:ETAA8_69300"/>
<dbReference type="AlphaFoldDB" id="A0A517YNI6"/>
<protein>
    <submittedName>
        <fullName evidence="1">Uncharacterized protein</fullName>
    </submittedName>
</protein>
<proteinExistence type="predicted"/>
<reference evidence="1 2" key="1">
    <citation type="submission" date="2019-02" db="EMBL/GenBank/DDBJ databases">
        <title>Deep-cultivation of Planctomycetes and their phenomic and genomic characterization uncovers novel biology.</title>
        <authorList>
            <person name="Wiegand S."/>
            <person name="Jogler M."/>
            <person name="Boedeker C."/>
            <person name="Pinto D."/>
            <person name="Vollmers J."/>
            <person name="Rivas-Marin E."/>
            <person name="Kohn T."/>
            <person name="Peeters S.H."/>
            <person name="Heuer A."/>
            <person name="Rast P."/>
            <person name="Oberbeckmann S."/>
            <person name="Bunk B."/>
            <person name="Jeske O."/>
            <person name="Meyerdierks A."/>
            <person name="Storesund J.E."/>
            <person name="Kallscheuer N."/>
            <person name="Luecker S."/>
            <person name="Lage O.M."/>
            <person name="Pohl T."/>
            <person name="Merkel B.J."/>
            <person name="Hornburger P."/>
            <person name="Mueller R.-W."/>
            <person name="Bruemmer F."/>
            <person name="Labrenz M."/>
            <person name="Spormann A.M."/>
            <person name="Op den Camp H."/>
            <person name="Overmann J."/>
            <person name="Amann R."/>
            <person name="Jetten M.S.M."/>
            <person name="Mascher T."/>
            <person name="Medema M.H."/>
            <person name="Devos D.P."/>
            <person name="Kaster A.-K."/>
            <person name="Ovreas L."/>
            <person name="Rohde M."/>
            <person name="Galperin M.Y."/>
            <person name="Jogler C."/>
        </authorList>
    </citation>
    <scope>NUCLEOTIDE SEQUENCE [LARGE SCALE GENOMIC DNA]</scope>
    <source>
        <strain evidence="1 2">ETA_A8</strain>
    </source>
</reference>
<evidence type="ECO:0000313" key="2">
    <source>
        <dbReference type="Proteomes" id="UP000315017"/>
    </source>
</evidence>
<accession>A0A517YNI6</accession>
<keyword evidence="2" id="KW-1185">Reference proteome</keyword>
<name>A0A517YNI6_9BACT</name>
<organism evidence="1 2">
    <name type="scientific">Anatilimnocola aggregata</name>
    <dbReference type="NCBI Taxonomy" id="2528021"/>
    <lineage>
        <taxon>Bacteria</taxon>
        <taxon>Pseudomonadati</taxon>
        <taxon>Planctomycetota</taxon>
        <taxon>Planctomycetia</taxon>
        <taxon>Pirellulales</taxon>
        <taxon>Pirellulaceae</taxon>
        <taxon>Anatilimnocola</taxon>
    </lineage>
</organism>
<dbReference type="Proteomes" id="UP000315017">
    <property type="component" value="Chromosome"/>
</dbReference>
<gene>
    <name evidence="1" type="ORF">ETAA8_69300</name>
</gene>
<evidence type="ECO:0000313" key="1">
    <source>
        <dbReference type="EMBL" id="QDU31770.1"/>
    </source>
</evidence>
<sequence>MKLANSPRQHHAAEETADKTDSLLAAALATRECCAASAVEFSHAFWGAQACPIAPTNAFMEQCFFD</sequence>
<dbReference type="EMBL" id="CP036274">
    <property type="protein sequence ID" value="QDU31770.1"/>
    <property type="molecule type" value="Genomic_DNA"/>
</dbReference>